<organism evidence="3 4">
    <name type="scientific">Leeuwenhoekiella parthenopeia</name>
    <dbReference type="NCBI Taxonomy" id="2890320"/>
    <lineage>
        <taxon>Bacteria</taxon>
        <taxon>Pseudomonadati</taxon>
        <taxon>Bacteroidota</taxon>
        <taxon>Flavobacteriia</taxon>
        <taxon>Flavobacteriales</taxon>
        <taxon>Flavobacteriaceae</taxon>
        <taxon>Leeuwenhoekiella</taxon>
    </lineage>
</organism>
<keyword evidence="1" id="KW-0732">Signal</keyword>
<dbReference type="Pfam" id="PF19081">
    <property type="entry name" value="Ig_7"/>
    <property type="match status" value="1"/>
</dbReference>
<evidence type="ECO:0000259" key="2">
    <source>
        <dbReference type="PROSITE" id="PS50041"/>
    </source>
</evidence>
<dbReference type="Pfam" id="PF13585">
    <property type="entry name" value="CHU_C"/>
    <property type="match status" value="1"/>
</dbReference>
<name>A0ABS8GV21_9FLAO</name>
<dbReference type="Gene3D" id="3.10.100.10">
    <property type="entry name" value="Mannose-Binding Protein A, subunit A"/>
    <property type="match status" value="1"/>
</dbReference>
<evidence type="ECO:0000256" key="1">
    <source>
        <dbReference type="SAM" id="SignalP"/>
    </source>
</evidence>
<dbReference type="InterPro" id="IPR044023">
    <property type="entry name" value="Ig_7"/>
</dbReference>
<reference evidence="3 4" key="1">
    <citation type="submission" date="2021-11" db="EMBL/GenBank/DDBJ databases">
        <title>Seasonal and diel survey of microbial diversity of the Tyrrhenian coast.</title>
        <authorList>
            <person name="Gattoni G."/>
            <person name="Corral P."/>
        </authorList>
    </citation>
    <scope>NUCLEOTIDE SEQUENCE [LARGE SCALE GENOMIC DNA]</scope>
    <source>
        <strain evidence="3 4">Mr9</strain>
    </source>
</reference>
<evidence type="ECO:0000313" key="4">
    <source>
        <dbReference type="Proteomes" id="UP001197770"/>
    </source>
</evidence>
<gene>
    <name evidence="3" type="ORF">LLW17_14105</name>
</gene>
<dbReference type="InterPro" id="IPR034007">
    <property type="entry name" value="CTLD_bac"/>
</dbReference>
<dbReference type="EMBL" id="JAJGMW010000020">
    <property type="protein sequence ID" value="MCC4213860.1"/>
    <property type="molecule type" value="Genomic_DNA"/>
</dbReference>
<sequence length="832" mass="90147">MLKKLIYTAIFTLSLLKAQAQAPELEATGDQIYCPGSEISIVEDFTLTNASGTAINAIYVQISSGYEQGRDFLRYNGSNTAITPSFTASSGKLQLSFPSTLTPAEIETAIKNVGYRSTNTNVSGIKEISITIGDANYLPSTGHYYKYFPDAGISWDAARAEAETEDYYGLTGYLATITTPDEAQLAGKQSSGNGWLGGTDRETEGVWKWVTGPEGANGGLIFWNGGANGSTPNYANWNVNQPDNAHGGDGEDYLHVTAPSIGNPGSWNDLRLNGDPSGDYQPQGFVVEFGGMPNDPVLKIATSSQIRVAAVVSTTGDTRCGPGAVSLNAQGTGGELHWYDSATGGNLLFTGANFTTNINTTTTFFIAAEPAGCTSGSRRSVQALVLEPVNVAAQIDVFNCDEDGTPDGFTVFNLNTIAADISNSSSETVIFYTNRTDAENNDTTTRISSSDYDSSAGNTLYARTQNTNGCFGITRVNLEVSTTSFPSGFVYDLANCDTDGAIDGYFDFDLNEATPAMLAQFPQGSNLSVSYYRTRDEALLDQNEIPLNNPYRNETADEQVVYVRVEDNSGNRCYGVGPHLRLQVLPVPEFEIFNEGRFCSTAASYTLETINAQGSYSYEWRDEQGILLSTESFVVVTTPGIYTVSAGNGACVSETQQIEVIASEAATLSTENIEVISEGEFNTVRIINSANLGQGDYEFALGDELGPYRDEPLFERVTPGFKTLFVRDKNGCGISSIEIPILGFPKYFTPNNDGYHDTWEPLGLSTQDYSAVSITIFDRYGKLLKALYGFGESWDGTTRNRALPSDDYWYRVELTDLDGVVTRFNGHFTLKR</sequence>
<dbReference type="InterPro" id="IPR016186">
    <property type="entry name" value="C-type_lectin-like/link_sf"/>
</dbReference>
<dbReference type="InterPro" id="IPR026341">
    <property type="entry name" value="T9SS_type_B"/>
</dbReference>
<evidence type="ECO:0000313" key="3">
    <source>
        <dbReference type="EMBL" id="MCC4213860.1"/>
    </source>
</evidence>
<protein>
    <submittedName>
        <fullName evidence="3">T9SS type B sorting domain-containing protein</fullName>
    </submittedName>
</protein>
<dbReference type="RefSeq" id="WP_228230934.1">
    <property type="nucleotide sequence ID" value="NZ_JAJGMW010000020.1"/>
</dbReference>
<dbReference type="SUPFAM" id="SSF56436">
    <property type="entry name" value="C-type lectin-like"/>
    <property type="match status" value="1"/>
</dbReference>
<feature type="chain" id="PRO_5045325367" evidence="1">
    <location>
        <begin position="23"/>
        <end position="832"/>
    </location>
</feature>
<feature type="signal peptide" evidence="1">
    <location>
        <begin position="1"/>
        <end position="22"/>
    </location>
</feature>
<dbReference type="InterPro" id="IPR001304">
    <property type="entry name" value="C-type_lectin-like"/>
</dbReference>
<accession>A0ABS8GV21</accession>
<dbReference type="InterPro" id="IPR016187">
    <property type="entry name" value="CTDL_fold"/>
</dbReference>
<keyword evidence="4" id="KW-1185">Reference proteome</keyword>
<dbReference type="CDD" id="cd03603">
    <property type="entry name" value="CLECT_VCBS"/>
    <property type="match status" value="1"/>
</dbReference>
<dbReference type="NCBIfam" id="TIGR04131">
    <property type="entry name" value="Bac_Flav_CTERM"/>
    <property type="match status" value="1"/>
</dbReference>
<proteinExistence type="predicted"/>
<comment type="caution">
    <text evidence="3">The sequence shown here is derived from an EMBL/GenBank/DDBJ whole genome shotgun (WGS) entry which is preliminary data.</text>
</comment>
<dbReference type="PROSITE" id="PS50041">
    <property type="entry name" value="C_TYPE_LECTIN_2"/>
    <property type="match status" value="1"/>
</dbReference>
<dbReference type="Proteomes" id="UP001197770">
    <property type="component" value="Unassembled WGS sequence"/>
</dbReference>
<feature type="domain" description="C-type lectin" evidence="2">
    <location>
        <begin position="140"/>
        <end position="269"/>
    </location>
</feature>